<name>A0A941J2X2_9ACTN</name>
<dbReference type="InterPro" id="IPR028081">
    <property type="entry name" value="Leu-bd"/>
</dbReference>
<keyword evidence="5" id="KW-1185">Reference proteome</keyword>
<organism evidence="4 5">
    <name type="scientific">Streptomyces tuirus</name>
    <dbReference type="NCBI Taxonomy" id="68278"/>
    <lineage>
        <taxon>Bacteria</taxon>
        <taxon>Bacillati</taxon>
        <taxon>Actinomycetota</taxon>
        <taxon>Actinomycetes</taxon>
        <taxon>Kitasatosporales</taxon>
        <taxon>Streptomycetaceae</taxon>
        <taxon>Streptomyces</taxon>
    </lineage>
</organism>
<comment type="caution">
    <text evidence="4">The sequence shown here is derived from an EMBL/GenBank/DDBJ whole genome shotgun (WGS) entry which is preliminary data.</text>
</comment>
<evidence type="ECO:0000259" key="3">
    <source>
        <dbReference type="Pfam" id="PF13458"/>
    </source>
</evidence>
<dbReference type="EMBL" id="JAGTPG010000002">
    <property type="protein sequence ID" value="MBR8640036.1"/>
    <property type="molecule type" value="Genomic_DNA"/>
</dbReference>
<evidence type="ECO:0000256" key="1">
    <source>
        <dbReference type="ARBA" id="ARBA00010062"/>
    </source>
</evidence>
<dbReference type="InterPro" id="IPR028082">
    <property type="entry name" value="Peripla_BP_I"/>
</dbReference>
<reference evidence="4 5" key="1">
    <citation type="submission" date="2021-04" db="EMBL/GenBank/DDBJ databases">
        <title>Characterization of the biosynthetic gene cluster of new lipopeptides with antitumor activity in the genome of the marine Streptomyces PHM034.</title>
        <authorList>
            <person name="Ceniceros A."/>
            <person name="Canedo L."/>
            <person name="Mendez C."/>
            <person name="Olano C."/>
            <person name="Schleissner C."/>
            <person name="Cuevas C."/>
            <person name="De La Calle F."/>
            <person name="Salas J.A."/>
        </authorList>
    </citation>
    <scope>NUCLEOTIDE SEQUENCE [LARGE SCALE GENOMIC DNA]</scope>
    <source>
        <strain evidence="4 5">PHM034</strain>
    </source>
</reference>
<dbReference type="Pfam" id="PF13458">
    <property type="entry name" value="Peripla_BP_6"/>
    <property type="match status" value="1"/>
</dbReference>
<dbReference type="SUPFAM" id="SSF53822">
    <property type="entry name" value="Periplasmic binding protein-like I"/>
    <property type="match status" value="1"/>
</dbReference>
<dbReference type="PANTHER" id="PTHR47628:SF1">
    <property type="entry name" value="ALIPHATIC AMIDASE EXPRESSION-REGULATING PROTEIN"/>
    <property type="match status" value="1"/>
</dbReference>
<dbReference type="AlphaFoldDB" id="A0A941J2X2"/>
<evidence type="ECO:0000313" key="5">
    <source>
        <dbReference type="Proteomes" id="UP000682308"/>
    </source>
</evidence>
<dbReference type="Proteomes" id="UP000682308">
    <property type="component" value="Unassembled WGS sequence"/>
</dbReference>
<evidence type="ECO:0000313" key="4">
    <source>
        <dbReference type="EMBL" id="MBR8640036.1"/>
    </source>
</evidence>
<comment type="similarity">
    <text evidence="1">Belongs to the leucine-binding protein family.</text>
</comment>
<evidence type="ECO:0000256" key="2">
    <source>
        <dbReference type="ARBA" id="ARBA00022729"/>
    </source>
</evidence>
<sequence>MIAVCGTTGTAHAEPGDGELQFGYVLPETGQLAYLGPPQIESLKFAIQKINDAGGVLGKPVPNVVASDEAGQEAVAAQSADRVLAAGVDAIIGAAASGCRWRSSTG</sequence>
<feature type="domain" description="Leucine-binding protein" evidence="3">
    <location>
        <begin position="20"/>
        <end position="98"/>
    </location>
</feature>
<keyword evidence="2" id="KW-0732">Signal</keyword>
<accession>A0A941J2X2</accession>
<proteinExistence type="inferred from homology"/>
<dbReference type="Gene3D" id="3.40.50.2300">
    <property type="match status" value="1"/>
</dbReference>
<protein>
    <submittedName>
        <fullName evidence="4">ABC transporter substrate-binding protein</fullName>
    </submittedName>
</protein>
<dbReference type="PANTHER" id="PTHR47628">
    <property type="match status" value="1"/>
</dbReference>
<gene>
    <name evidence="4" type="ORF">KEF29_13855</name>
</gene>